<dbReference type="InterPro" id="IPR012437">
    <property type="entry name" value="DUF1638"/>
</dbReference>
<evidence type="ECO:0000259" key="1">
    <source>
        <dbReference type="Pfam" id="PF07796"/>
    </source>
</evidence>
<dbReference type="PATRIC" id="fig|1209989.3.peg.335"/>
<gene>
    <name evidence="2" type="ordered locus">TEPIRE1_0320</name>
</gene>
<name>F4LTG0_TEPAE</name>
<dbReference type="eggNOG" id="COG0145">
    <property type="taxonomic scope" value="Bacteria"/>
</dbReference>
<dbReference type="KEGG" id="tae:TepiRe1_0320"/>
<dbReference type="KEGG" id="tep:TepRe1_0288"/>
<sequence>MDDAVIIACETIRYELNAAIKETGENIEVIWIDSRYHNDPDGLREKLQQEIDSIKDKKTILLGFGCCGNALVGIKATTADLIIPKTDDCISMMLSKEGEKFERIKKTYFLTKGWIESPKSLVVEYNRALEKYGEKKAQRIFDVMLKNYEYLMLIDTGCYEIDQCIDQTIEIADFTHLELIINKGDIWFLKKLLTGPHDDDFCLIPKGEKVKIGHFGYIGIDASSKIRNII</sequence>
<dbReference type="EMBL" id="HF563609">
    <property type="protein sequence ID" value="CCP24997.1"/>
    <property type="molecule type" value="Genomic_DNA"/>
</dbReference>
<dbReference type="Proteomes" id="UP000010802">
    <property type="component" value="Chromosome"/>
</dbReference>
<evidence type="ECO:0000313" key="2">
    <source>
        <dbReference type="EMBL" id="CCP24997.1"/>
    </source>
</evidence>
<evidence type="ECO:0000313" key="3">
    <source>
        <dbReference type="Proteomes" id="UP000010802"/>
    </source>
</evidence>
<dbReference type="Pfam" id="PF07796">
    <property type="entry name" value="DUF1638"/>
    <property type="match status" value="1"/>
</dbReference>
<dbReference type="AlphaFoldDB" id="F4LTG0"/>
<reference evidence="3" key="1">
    <citation type="journal article" date="2013" name="Genome Announc.">
        <title>First genome sequence of a syntrophic acetate-oxidizing bacterium, Tepidanaerobacter acetatoxydans strain Re1.</title>
        <authorList>
            <person name="Manzoor S."/>
            <person name="Bongcam-Rudloff E."/>
            <person name="Schnurer A."/>
            <person name="Muller B."/>
        </authorList>
    </citation>
    <scope>NUCLEOTIDE SEQUENCE [LARGE SCALE GENOMIC DNA]</scope>
    <source>
        <strain evidence="3">Re1</strain>
    </source>
</reference>
<keyword evidence="3" id="KW-1185">Reference proteome</keyword>
<dbReference type="HOGENOM" id="CLU_098957_0_0_9"/>
<organism evidence="2 3">
    <name type="scientific">Tepidanaerobacter acetatoxydans (strain DSM 21804 / JCM 16047 / Re1)</name>
    <dbReference type="NCBI Taxonomy" id="1209989"/>
    <lineage>
        <taxon>Bacteria</taxon>
        <taxon>Bacillati</taxon>
        <taxon>Bacillota</taxon>
        <taxon>Clostridia</taxon>
        <taxon>Thermosediminibacterales</taxon>
        <taxon>Tepidanaerobacteraceae</taxon>
        <taxon>Tepidanaerobacter</taxon>
    </lineage>
</organism>
<accession>F4LTG0</accession>
<feature type="domain" description="DUF1638" evidence="1">
    <location>
        <begin position="31"/>
        <end position="193"/>
    </location>
</feature>
<dbReference type="RefSeq" id="WP_013777415.1">
    <property type="nucleotide sequence ID" value="NC_015519.1"/>
</dbReference>
<accession>L0RZM0</accession>
<protein>
    <recommendedName>
        <fullName evidence="1">DUF1638 domain-containing protein</fullName>
    </recommendedName>
</protein>
<proteinExistence type="predicted"/>
<dbReference type="STRING" id="1209989.TepRe1_0288"/>
<dbReference type="OrthoDB" id="9787351at2"/>